<evidence type="ECO:0000256" key="7">
    <source>
        <dbReference type="ARBA" id="ARBA00023310"/>
    </source>
</evidence>
<dbReference type="CDD" id="cd12152">
    <property type="entry name" value="F1-ATPase_delta"/>
    <property type="match status" value="1"/>
</dbReference>
<keyword evidence="4 8" id="KW-0406">Ion transport</keyword>
<dbReference type="HAMAP" id="MF_00530">
    <property type="entry name" value="ATP_synth_epsil_bac"/>
    <property type="match status" value="1"/>
</dbReference>
<dbReference type="RefSeq" id="WP_345582058.1">
    <property type="nucleotide sequence ID" value="NZ_BAABLV010000027.1"/>
</dbReference>
<comment type="subcellular location">
    <subcellularLocation>
        <location evidence="1 8">Cell membrane</location>
        <topology evidence="1 8">Peripheral membrane protein</topology>
    </subcellularLocation>
</comment>
<evidence type="ECO:0000256" key="2">
    <source>
        <dbReference type="ARBA" id="ARBA00005712"/>
    </source>
</evidence>
<name>A0ABP9FFI2_9ACTN</name>
<gene>
    <name evidence="8" type="primary">atpC</name>
    <name evidence="11" type="ORF">GCM10025789_18040</name>
</gene>
<dbReference type="PANTHER" id="PTHR13822">
    <property type="entry name" value="ATP SYNTHASE DELTA/EPSILON CHAIN"/>
    <property type="match status" value="1"/>
</dbReference>
<protein>
    <recommendedName>
        <fullName evidence="8">ATP synthase epsilon chain</fullName>
    </recommendedName>
    <alternativeName>
        <fullName evidence="8">ATP synthase F1 sector epsilon subunit</fullName>
    </alternativeName>
    <alternativeName>
        <fullName evidence="8">F-ATPase epsilon subunit</fullName>
    </alternativeName>
</protein>
<dbReference type="InterPro" id="IPR036771">
    <property type="entry name" value="ATPsynth_dsu/esu_N"/>
</dbReference>
<evidence type="ECO:0000313" key="12">
    <source>
        <dbReference type="Proteomes" id="UP001501521"/>
    </source>
</evidence>
<accession>A0ABP9FFI2</accession>
<sequence>MDRAPLHVEVVSADRVVWSGDAVNIIARTVEGDIGILPGHEPLLAVLEPSLVEIVTADGSSESLMVDGGFISVAHGHVSLLAQYAGLGREVGLEEARKELAPLVLKAQQGQADDAEIHRIKMLKAQVRAGERAATN</sequence>
<keyword evidence="3 8" id="KW-0813">Transport</keyword>
<evidence type="ECO:0000259" key="10">
    <source>
        <dbReference type="Pfam" id="PF02823"/>
    </source>
</evidence>
<evidence type="ECO:0000256" key="3">
    <source>
        <dbReference type="ARBA" id="ARBA00022448"/>
    </source>
</evidence>
<dbReference type="InterPro" id="IPR020546">
    <property type="entry name" value="ATP_synth_F1_dsu/esu_N"/>
</dbReference>
<dbReference type="SUPFAM" id="SSF51344">
    <property type="entry name" value="Epsilon subunit of F1F0-ATP synthase N-terminal domain"/>
    <property type="match status" value="1"/>
</dbReference>
<keyword evidence="8" id="KW-0375">Hydrogen ion transport</keyword>
<dbReference type="EMBL" id="BAABLV010000027">
    <property type="protein sequence ID" value="GAA4900088.1"/>
    <property type="molecule type" value="Genomic_DNA"/>
</dbReference>
<reference evidence="12" key="1">
    <citation type="journal article" date="2019" name="Int. J. Syst. Evol. Microbiol.">
        <title>The Global Catalogue of Microorganisms (GCM) 10K type strain sequencing project: providing services to taxonomists for standard genome sequencing and annotation.</title>
        <authorList>
            <consortium name="The Broad Institute Genomics Platform"/>
            <consortium name="The Broad Institute Genome Sequencing Center for Infectious Disease"/>
            <person name="Wu L."/>
            <person name="Ma J."/>
        </authorList>
    </citation>
    <scope>NUCLEOTIDE SEQUENCE [LARGE SCALE GENOMIC DNA]</scope>
    <source>
        <strain evidence="12">JCM 19125</strain>
    </source>
</reference>
<dbReference type="PANTHER" id="PTHR13822:SF10">
    <property type="entry name" value="ATP SYNTHASE EPSILON CHAIN, CHLOROPLASTIC"/>
    <property type="match status" value="1"/>
</dbReference>
<evidence type="ECO:0000256" key="4">
    <source>
        <dbReference type="ARBA" id="ARBA00023065"/>
    </source>
</evidence>
<evidence type="ECO:0000256" key="5">
    <source>
        <dbReference type="ARBA" id="ARBA00023136"/>
    </source>
</evidence>
<evidence type="ECO:0000256" key="6">
    <source>
        <dbReference type="ARBA" id="ARBA00023196"/>
    </source>
</evidence>
<keyword evidence="5 8" id="KW-0472">Membrane</keyword>
<dbReference type="Proteomes" id="UP001501521">
    <property type="component" value="Unassembled WGS sequence"/>
</dbReference>
<dbReference type="Pfam" id="PF02823">
    <property type="entry name" value="ATP-synt_DE_N"/>
    <property type="match status" value="1"/>
</dbReference>
<dbReference type="Gene3D" id="2.60.15.10">
    <property type="entry name" value="F0F1 ATP synthase delta/epsilon subunit, N-terminal"/>
    <property type="match status" value="1"/>
</dbReference>
<keyword evidence="12" id="KW-1185">Reference proteome</keyword>
<evidence type="ECO:0000256" key="1">
    <source>
        <dbReference type="ARBA" id="ARBA00004202"/>
    </source>
</evidence>
<organism evidence="11 12">
    <name type="scientific">Tessaracoccus lubricantis</name>
    <dbReference type="NCBI Taxonomy" id="545543"/>
    <lineage>
        <taxon>Bacteria</taxon>
        <taxon>Bacillati</taxon>
        <taxon>Actinomycetota</taxon>
        <taxon>Actinomycetes</taxon>
        <taxon>Propionibacteriales</taxon>
        <taxon>Propionibacteriaceae</taxon>
        <taxon>Tessaracoccus</taxon>
    </lineage>
</organism>
<proteinExistence type="inferred from homology"/>
<feature type="domain" description="ATP synthase F1 complex delta/epsilon subunit N-terminal" evidence="10">
    <location>
        <begin position="6"/>
        <end position="84"/>
    </location>
</feature>
<dbReference type="NCBIfam" id="TIGR01216">
    <property type="entry name" value="ATP_synt_epsi"/>
    <property type="match status" value="1"/>
</dbReference>
<evidence type="ECO:0000256" key="8">
    <source>
        <dbReference type="HAMAP-Rule" id="MF_00530"/>
    </source>
</evidence>
<keyword evidence="8" id="KW-1003">Cell membrane</keyword>
<dbReference type="InterPro" id="IPR001469">
    <property type="entry name" value="ATP_synth_F1_dsu/esu"/>
</dbReference>
<comment type="caution">
    <text evidence="11">The sequence shown here is derived from an EMBL/GenBank/DDBJ whole genome shotgun (WGS) entry which is preliminary data.</text>
</comment>
<evidence type="ECO:0000256" key="9">
    <source>
        <dbReference type="RuleBase" id="RU003656"/>
    </source>
</evidence>
<keyword evidence="6 8" id="KW-0139">CF(1)</keyword>
<comment type="similarity">
    <text evidence="2 8 9">Belongs to the ATPase epsilon chain family.</text>
</comment>
<comment type="subunit">
    <text evidence="8 9">F-type ATPases have 2 components, CF(1) - the catalytic core - and CF(0) - the membrane proton channel. CF(1) has five subunits: alpha(3), beta(3), gamma(1), delta(1), epsilon(1). CF(0) has three main subunits: a, b and c.</text>
</comment>
<comment type="function">
    <text evidence="8">Produces ATP from ADP in the presence of a proton gradient across the membrane.</text>
</comment>
<evidence type="ECO:0000313" key="11">
    <source>
        <dbReference type="EMBL" id="GAA4900088.1"/>
    </source>
</evidence>
<dbReference type="NCBIfam" id="NF009977">
    <property type="entry name" value="PRK13442.1"/>
    <property type="match status" value="1"/>
</dbReference>
<keyword evidence="7 8" id="KW-0066">ATP synthesis</keyword>